<feature type="signal peptide" evidence="1">
    <location>
        <begin position="1"/>
        <end position="24"/>
    </location>
</feature>
<protein>
    <submittedName>
        <fullName evidence="2">Uncharacterized protein</fullName>
    </submittedName>
</protein>
<keyword evidence="1" id="KW-0732">Signal</keyword>
<evidence type="ECO:0000256" key="1">
    <source>
        <dbReference type="SAM" id="SignalP"/>
    </source>
</evidence>
<sequence>MQHIFPILGLAGILALAATPTASAQSLVSGFMAGKGHGSVAVSVTSENYQQAYLVPEKVTTVPIYREVYVTSVNLYGTYGITSKIDAIVSLPYIRSAGRANGRVLDDLGFQNSRQNFQDVTGALKFKSYSGTLGNSLVDLLGVVAVSTPVSNYQSNTGLDYIIAIGNRATKVTTLGVMHVKTASGVFATGQAGYSVRSGRVPNAFVGETKVGYAGRKLYAEALASVQRSDESGTDVLQPGFDGNFTATRVDFVRLGVNVFRPLTKGFGATVGVSTYVAGRNVGQSTGLSGGVSYNF</sequence>
<gene>
    <name evidence="2" type="ORF">SAMN06269173_103374</name>
</gene>
<keyword evidence="3" id="KW-1185">Reference proteome</keyword>
<dbReference type="Proteomes" id="UP000198310">
    <property type="component" value="Unassembled WGS sequence"/>
</dbReference>
<evidence type="ECO:0000313" key="2">
    <source>
        <dbReference type="EMBL" id="SNR52670.1"/>
    </source>
</evidence>
<reference evidence="3" key="1">
    <citation type="submission" date="2017-06" db="EMBL/GenBank/DDBJ databases">
        <authorList>
            <person name="Varghese N."/>
            <person name="Submissions S."/>
        </authorList>
    </citation>
    <scope>NUCLEOTIDE SEQUENCE [LARGE SCALE GENOMIC DNA]</scope>
    <source>
        <strain evidence="3">DSM 28041</strain>
    </source>
</reference>
<name>A0A238X1U3_9BACT</name>
<accession>A0A238X1U3</accession>
<dbReference type="EMBL" id="FZNS01000003">
    <property type="protein sequence ID" value="SNR52670.1"/>
    <property type="molecule type" value="Genomic_DNA"/>
</dbReference>
<dbReference type="AlphaFoldDB" id="A0A238X1U3"/>
<dbReference type="RefSeq" id="WP_089332379.1">
    <property type="nucleotide sequence ID" value="NZ_FZNS01000003.1"/>
</dbReference>
<proteinExistence type="predicted"/>
<organism evidence="2 3">
    <name type="scientific">Hymenobacter mucosus</name>
    <dbReference type="NCBI Taxonomy" id="1411120"/>
    <lineage>
        <taxon>Bacteria</taxon>
        <taxon>Pseudomonadati</taxon>
        <taxon>Bacteroidota</taxon>
        <taxon>Cytophagia</taxon>
        <taxon>Cytophagales</taxon>
        <taxon>Hymenobacteraceae</taxon>
        <taxon>Hymenobacter</taxon>
    </lineage>
</organism>
<evidence type="ECO:0000313" key="3">
    <source>
        <dbReference type="Proteomes" id="UP000198310"/>
    </source>
</evidence>
<feature type="chain" id="PRO_5012873182" evidence="1">
    <location>
        <begin position="25"/>
        <end position="296"/>
    </location>
</feature>